<feature type="transmembrane region" description="Helical" evidence="7">
    <location>
        <begin position="93"/>
        <end position="114"/>
    </location>
</feature>
<feature type="transmembrane region" description="Helical" evidence="7">
    <location>
        <begin position="211"/>
        <end position="232"/>
    </location>
</feature>
<reference evidence="8 9" key="1">
    <citation type="submission" date="2012-11" db="EMBL/GenBank/DDBJ databases">
        <authorList>
            <person name="Huguet-Tapia J.C."/>
            <person name="Durkin A.S."/>
            <person name="Pettis G.S."/>
            <person name="Badger J.H."/>
        </authorList>
    </citation>
    <scope>NUCLEOTIDE SEQUENCE [LARGE SCALE GENOMIC DNA]</scope>
    <source>
        <strain evidence="8 9">91-03</strain>
    </source>
</reference>
<evidence type="ECO:0000313" key="9">
    <source>
        <dbReference type="Proteomes" id="UP000010411"/>
    </source>
</evidence>
<dbReference type="Proteomes" id="UP000010411">
    <property type="component" value="Unassembled WGS sequence"/>
</dbReference>
<feature type="transmembrane region" description="Helical" evidence="7">
    <location>
        <begin position="135"/>
        <end position="161"/>
    </location>
</feature>
<dbReference type="Gene3D" id="1.20.1740.10">
    <property type="entry name" value="Amino acid/polyamine transporter I"/>
    <property type="match status" value="1"/>
</dbReference>
<sequence>MPPVRELAPTGPELAPPLRKQVAAMTSTAPDLRPEPPHSPDDRSLAEFGYRQELHRSLTRYASFAAGFSFISVLTTVFQFFAFGYAFGGPVFFWTWPAVLIGQLTVAACFAELAARYPISGAIYQWSSRLSNLTFGWFAGWIMVIGQIVVVAAAALALQMVMPAIWSGFQIVGDDPTPTSASGAANAAVLGVILLALTTLVNVLDNRVLSLVNRVGVTAEIIGAVLIIVLLLTHAERSPGITFHPAEGGTGLLGALLVGSFMAAYVMIGFDSAGEMSEETHHPRRTAPRTILLALGAAGLLGGLIVLGGLIAAPSLTDGKLGVDGLSYVLTSSLGDGVGRLLLADVMVAITVATLAIQTAACRMLFSMARDGELPFAGRLAKVNPRTGMPSAPALVVGVLAAALLLLNFASPEAFLAIGTTCIVMLYLAYAMVTGPLLVHRLRGTFPTPGTDETGTPLFSLGRWGIPVNAVALLYGLLMAINLAWPRAEVYDPAGGHWYFQWFTVLFLLVTVGLGVLYRLARGQRARSAAEPAQGRPEPTR</sequence>
<proteinExistence type="predicted"/>
<comment type="caution">
    <text evidence="8">The sequence shown here is derived from an EMBL/GenBank/DDBJ whole genome shotgun (WGS) entry which is preliminary data.</text>
</comment>
<dbReference type="GO" id="GO:0016020">
    <property type="term" value="C:membrane"/>
    <property type="evidence" value="ECO:0007669"/>
    <property type="project" value="UniProtKB-SubCell"/>
</dbReference>
<comment type="subcellular location">
    <subcellularLocation>
        <location evidence="1">Membrane</location>
        <topology evidence="1">Multi-pass membrane protein</topology>
    </subcellularLocation>
</comment>
<dbReference type="PATRIC" id="fig|698759.3.peg.6321"/>
<feature type="region of interest" description="Disordered" evidence="6">
    <location>
        <begin position="20"/>
        <end position="41"/>
    </location>
</feature>
<keyword evidence="4 7" id="KW-1133">Transmembrane helix</keyword>
<feature type="compositionally biased region" description="Basic and acidic residues" evidence="6">
    <location>
        <begin position="32"/>
        <end position="41"/>
    </location>
</feature>
<keyword evidence="2" id="KW-0813">Transport</keyword>
<dbReference type="EMBL" id="AEJC01000473">
    <property type="protein sequence ID" value="EKX62983.1"/>
    <property type="molecule type" value="Genomic_DNA"/>
</dbReference>
<evidence type="ECO:0000256" key="7">
    <source>
        <dbReference type="SAM" id="Phobius"/>
    </source>
</evidence>
<evidence type="ECO:0000256" key="1">
    <source>
        <dbReference type="ARBA" id="ARBA00004141"/>
    </source>
</evidence>
<evidence type="ECO:0000256" key="3">
    <source>
        <dbReference type="ARBA" id="ARBA00022692"/>
    </source>
</evidence>
<name>L1KRI3_9ACTN</name>
<feature type="transmembrane region" description="Helical" evidence="7">
    <location>
        <begin position="291"/>
        <end position="313"/>
    </location>
</feature>
<feature type="transmembrane region" description="Helical" evidence="7">
    <location>
        <begin position="414"/>
        <end position="433"/>
    </location>
</feature>
<keyword evidence="9" id="KW-1185">Reference proteome</keyword>
<dbReference type="Pfam" id="PF13520">
    <property type="entry name" value="AA_permease_2"/>
    <property type="match status" value="1"/>
</dbReference>
<evidence type="ECO:0000256" key="2">
    <source>
        <dbReference type="ARBA" id="ARBA00022448"/>
    </source>
</evidence>
<dbReference type="PIRSF" id="PIRSF006060">
    <property type="entry name" value="AA_transporter"/>
    <property type="match status" value="1"/>
</dbReference>
<feature type="transmembrane region" description="Helical" evidence="7">
    <location>
        <begin position="61"/>
        <end position="87"/>
    </location>
</feature>
<feature type="transmembrane region" description="Helical" evidence="7">
    <location>
        <begin position="387"/>
        <end position="408"/>
    </location>
</feature>
<dbReference type="PANTHER" id="PTHR45649">
    <property type="entry name" value="AMINO-ACID PERMEASE BAT1"/>
    <property type="match status" value="1"/>
</dbReference>
<evidence type="ECO:0000313" key="8">
    <source>
        <dbReference type="EMBL" id="EKX62983.1"/>
    </source>
</evidence>
<feature type="transmembrane region" description="Helical" evidence="7">
    <location>
        <begin position="181"/>
        <end position="204"/>
    </location>
</feature>
<feature type="transmembrane region" description="Helical" evidence="7">
    <location>
        <begin position="497"/>
        <end position="518"/>
    </location>
</feature>
<dbReference type="GO" id="GO:0022857">
    <property type="term" value="F:transmembrane transporter activity"/>
    <property type="evidence" value="ECO:0007669"/>
    <property type="project" value="InterPro"/>
</dbReference>
<keyword evidence="5 7" id="KW-0472">Membrane</keyword>
<accession>L1KRI3</accession>
<feature type="transmembrane region" description="Helical" evidence="7">
    <location>
        <begin position="466"/>
        <end position="485"/>
    </location>
</feature>
<keyword evidence="3 7" id="KW-0812">Transmembrane</keyword>
<evidence type="ECO:0000256" key="6">
    <source>
        <dbReference type="SAM" id="MobiDB-lite"/>
    </source>
</evidence>
<evidence type="ECO:0000256" key="5">
    <source>
        <dbReference type="ARBA" id="ARBA00023136"/>
    </source>
</evidence>
<dbReference type="InterPro" id="IPR002293">
    <property type="entry name" value="AA/rel_permease1"/>
</dbReference>
<feature type="transmembrane region" description="Helical" evidence="7">
    <location>
        <begin position="341"/>
        <end position="366"/>
    </location>
</feature>
<dbReference type="PANTHER" id="PTHR45649:SF26">
    <property type="entry name" value="OS04G0435100 PROTEIN"/>
    <property type="match status" value="1"/>
</dbReference>
<evidence type="ECO:0000256" key="4">
    <source>
        <dbReference type="ARBA" id="ARBA00022989"/>
    </source>
</evidence>
<feature type="transmembrane region" description="Helical" evidence="7">
    <location>
        <begin position="252"/>
        <end position="270"/>
    </location>
</feature>
<organism evidence="8 9">
    <name type="scientific">Streptomyces ipomoeae 91-03</name>
    <dbReference type="NCBI Taxonomy" id="698759"/>
    <lineage>
        <taxon>Bacteria</taxon>
        <taxon>Bacillati</taxon>
        <taxon>Actinomycetota</taxon>
        <taxon>Actinomycetes</taxon>
        <taxon>Kitasatosporales</taxon>
        <taxon>Streptomycetaceae</taxon>
        <taxon>Streptomyces</taxon>
    </lineage>
</organism>
<protein>
    <submittedName>
        <fullName evidence="8">Putative permease, urea carboxylase system</fullName>
    </submittedName>
</protein>
<gene>
    <name evidence="8" type="ORF">STRIP9103_01650</name>
</gene>
<dbReference type="AlphaFoldDB" id="L1KRI3"/>